<dbReference type="PANTHER" id="PTHR36181:SF4">
    <property type="entry name" value="LAGLIDADG ENDONUCLEASE"/>
    <property type="match status" value="1"/>
</dbReference>
<dbReference type="GO" id="GO:0004519">
    <property type="term" value="F:endonuclease activity"/>
    <property type="evidence" value="ECO:0007669"/>
    <property type="project" value="InterPro"/>
</dbReference>
<geneLocation type="mitochondrion" evidence="2"/>
<dbReference type="AlphaFoldDB" id="A0A8E6Z7N9"/>
<organism evidence="2">
    <name type="scientific">Trichoderma cornu-damae</name>
    <dbReference type="NCBI Taxonomy" id="654480"/>
    <lineage>
        <taxon>Eukaryota</taxon>
        <taxon>Fungi</taxon>
        <taxon>Dikarya</taxon>
        <taxon>Ascomycota</taxon>
        <taxon>Pezizomycotina</taxon>
        <taxon>Sordariomycetes</taxon>
        <taxon>Hypocreomycetidae</taxon>
        <taxon>Hypocreales</taxon>
        <taxon>Hypocreaceae</taxon>
        <taxon>Trichoderma</taxon>
    </lineage>
</organism>
<protein>
    <recommendedName>
        <fullName evidence="1">Homing endonuclease LAGLIDADG domain-containing protein</fullName>
    </recommendedName>
</protein>
<dbReference type="InterPro" id="IPR051289">
    <property type="entry name" value="LAGLIDADG_Endonuclease"/>
</dbReference>
<accession>A0A8E6Z7N9</accession>
<dbReference type="InterPro" id="IPR004860">
    <property type="entry name" value="LAGLIDADG_dom"/>
</dbReference>
<proteinExistence type="predicted"/>
<name>A0A8E6Z7N9_9HYPO</name>
<sequence>MVTSQKILEKGMGYRGSKSNKGNILFVKEQRVDGSCIGWTIRPMLRYTLRGFERITCAGIPSNQILNKQLYSTTKDSKNLIELHTNNEDSFSLNPWFVTGFTDGDGSFSVSIAKKKSGTRWKIQPIFSIGLDLKYLDILVQIKTFFKVGKIYTSKRGIIYYTVGSTKDIIKYILPHFNKYPLFSLKLKDYLVFKEIVLLMEKGEHNSLPGLLKIFSLRAILNKGLPEIVKAKFPDINPATVPEFKVSLILNPHWLSGFIAAEGSFFIYLYPNEERKAGYAVSLIFSLSQHIKDLELLELIVKYLACGTVRKPNSRESAELVITKSVDINQKLIPFLSKYTLSGVKFLDFERFKKASLLIENKMHLTSEGIVLIKAIKDAMYKREL</sequence>
<evidence type="ECO:0000259" key="1">
    <source>
        <dbReference type="Pfam" id="PF00961"/>
    </source>
</evidence>
<feature type="domain" description="Homing endonuclease LAGLIDADG" evidence="1">
    <location>
        <begin position="99"/>
        <end position="197"/>
    </location>
</feature>
<feature type="domain" description="Homing endonuclease LAGLIDADG" evidence="1">
    <location>
        <begin position="255"/>
        <end position="355"/>
    </location>
</feature>
<dbReference type="EMBL" id="MW525445">
    <property type="protein sequence ID" value="QVV23910.1"/>
    <property type="molecule type" value="Genomic_DNA"/>
</dbReference>
<dbReference type="PANTHER" id="PTHR36181">
    <property type="entry name" value="INTRON-ENCODED ENDONUCLEASE AI3-RELATED"/>
    <property type="match status" value="1"/>
</dbReference>
<reference evidence="2" key="1">
    <citation type="submission" date="2021-01" db="EMBL/GenBank/DDBJ databases">
        <title>The complete mitochondrial genome sequence of Trichoderma cornu-damae (Agaricales, Basidiomycota).</title>
        <authorList>
            <person name="Jo J.W."/>
            <person name="Kwak Y.-N."/>
            <person name="Lee H."/>
            <person name="Kim C.-S."/>
            <person name="Chung J.-W."/>
        </authorList>
    </citation>
    <scope>NUCLEOTIDE SEQUENCE</scope>
    <source>
        <strain evidence="2">KA19-0412C</strain>
    </source>
</reference>
<keyword evidence="2" id="KW-0496">Mitochondrion</keyword>
<dbReference type="Pfam" id="PF00961">
    <property type="entry name" value="LAGLIDADG_1"/>
    <property type="match status" value="2"/>
</dbReference>
<evidence type="ECO:0000313" key="2">
    <source>
        <dbReference type="EMBL" id="QVV23910.1"/>
    </source>
</evidence>
<gene>
    <name evidence="2" type="primary">iorf425</name>
</gene>